<dbReference type="EMBL" id="JAUESC010000387">
    <property type="protein sequence ID" value="KAK0572957.1"/>
    <property type="molecule type" value="Genomic_DNA"/>
</dbReference>
<keyword evidence="8" id="KW-0675">Receptor</keyword>
<keyword evidence="11" id="KW-1185">Reference proteome</keyword>
<dbReference type="InterPro" id="IPR032675">
    <property type="entry name" value="LRR_dom_sf"/>
</dbReference>
<keyword evidence="9" id="KW-0325">Glycoprotein</keyword>
<organism evidence="10 11">
    <name type="scientific">Acer saccharum</name>
    <name type="common">Sugar maple</name>
    <dbReference type="NCBI Taxonomy" id="4024"/>
    <lineage>
        <taxon>Eukaryota</taxon>
        <taxon>Viridiplantae</taxon>
        <taxon>Streptophyta</taxon>
        <taxon>Embryophyta</taxon>
        <taxon>Tracheophyta</taxon>
        <taxon>Spermatophyta</taxon>
        <taxon>Magnoliopsida</taxon>
        <taxon>eudicotyledons</taxon>
        <taxon>Gunneridae</taxon>
        <taxon>Pentapetalae</taxon>
        <taxon>rosids</taxon>
        <taxon>malvids</taxon>
        <taxon>Sapindales</taxon>
        <taxon>Sapindaceae</taxon>
        <taxon>Hippocastanoideae</taxon>
        <taxon>Acereae</taxon>
        <taxon>Acer</taxon>
    </lineage>
</organism>
<keyword evidence="7" id="KW-0472">Membrane</keyword>
<evidence type="ECO:0000256" key="1">
    <source>
        <dbReference type="ARBA" id="ARBA00004167"/>
    </source>
</evidence>
<dbReference type="InterPro" id="IPR052422">
    <property type="entry name" value="Auxin_Ser/Thr_Kinase"/>
</dbReference>
<dbReference type="Gene3D" id="3.80.10.10">
    <property type="entry name" value="Ribonuclease Inhibitor"/>
    <property type="match status" value="1"/>
</dbReference>
<dbReference type="InterPro" id="IPR001611">
    <property type="entry name" value="Leu-rich_rpt"/>
</dbReference>
<reference evidence="10" key="1">
    <citation type="journal article" date="2022" name="Plant J.">
        <title>Strategies of tolerance reflected in two North American maple genomes.</title>
        <authorList>
            <person name="McEvoy S.L."/>
            <person name="Sezen U.U."/>
            <person name="Trouern-Trend A."/>
            <person name="McMahon S.M."/>
            <person name="Schaberg P.G."/>
            <person name="Yang J."/>
            <person name="Wegrzyn J.L."/>
            <person name="Swenson N.G."/>
        </authorList>
    </citation>
    <scope>NUCLEOTIDE SEQUENCE</scope>
    <source>
        <strain evidence="10">NS2018</strain>
    </source>
</reference>
<dbReference type="GO" id="GO:0016020">
    <property type="term" value="C:membrane"/>
    <property type="evidence" value="ECO:0007669"/>
    <property type="project" value="UniProtKB-SubCell"/>
</dbReference>
<keyword evidence="2" id="KW-0433">Leucine-rich repeat</keyword>
<reference evidence="10" key="2">
    <citation type="submission" date="2023-06" db="EMBL/GenBank/DDBJ databases">
        <authorList>
            <person name="Swenson N.G."/>
            <person name="Wegrzyn J.L."/>
            <person name="Mcevoy S.L."/>
        </authorList>
    </citation>
    <scope>NUCLEOTIDE SEQUENCE</scope>
    <source>
        <strain evidence="10">NS2018</strain>
        <tissue evidence="10">Leaf</tissue>
    </source>
</reference>
<comment type="caution">
    <text evidence="10">The sequence shown here is derived from an EMBL/GenBank/DDBJ whole genome shotgun (WGS) entry which is preliminary data.</text>
</comment>
<keyword evidence="3" id="KW-0812">Transmembrane</keyword>
<keyword evidence="4" id="KW-0732">Signal</keyword>
<evidence type="ECO:0000256" key="2">
    <source>
        <dbReference type="ARBA" id="ARBA00022614"/>
    </source>
</evidence>
<dbReference type="PANTHER" id="PTHR47986:SF34">
    <property type="entry name" value="RECEPTOR-LIKE KINASE TMK2"/>
    <property type="match status" value="1"/>
</dbReference>
<evidence type="ECO:0000256" key="5">
    <source>
        <dbReference type="ARBA" id="ARBA00022737"/>
    </source>
</evidence>
<sequence length="242" mass="26505">MTSLSQLWLHGNLFTGPIPDLSGLGSLEDLSFRDNQLTGIVPLSLVNLPKLGKVNLTNNLLQGPTPKFDNSKVVVDMNNGSNSFCLDDLGLACDDRITVCCRLLNLWVTLKFLQRAGKEMILVIIPLHLGWGSNVTKESDKNTFSLSIDEAIEVDEGKLDSISTVVELAMHCCVREPYQKPEMAHVVNVLSSLADKWAPTELDFDHYILGMEAGIDPFLMLTPKSFSSKAKSLSVSPSCPSL</sequence>
<dbReference type="Pfam" id="PF00560">
    <property type="entry name" value="LRR_1"/>
    <property type="match status" value="1"/>
</dbReference>
<keyword evidence="5" id="KW-0677">Repeat</keyword>
<evidence type="ECO:0000256" key="8">
    <source>
        <dbReference type="ARBA" id="ARBA00023170"/>
    </source>
</evidence>
<comment type="subcellular location">
    <subcellularLocation>
        <location evidence="1">Membrane</location>
        <topology evidence="1">Single-pass membrane protein</topology>
    </subcellularLocation>
</comment>
<dbReference type="Proteomes" id="UP001168877">
    <property type="component" value="Unassembled WGS sequence"/>
</dbReference>
<proteinExistence type="predicted"/>
<evidence type="ECO:0000313" key="10">
    <source>
        <dbReference type="EMBL" id="KAK0572957.1"/>
    </source>
</evidence>
<gene>
    <name evidence="10" type="ORF">LWI29_000976</name>
</gene>
<evidence type="ECO:0000313" key="11">
    <source>
        <dbReference type="Proteomes" id="UP001168877"/>
    </source>
</evidence>
<evidence type="ECO:0000256" key="7">
    <source>
        <dbReference type="ARBA" id="ARBA00023136"/>
    </source>
</evidence>
<evidence type="ECO:0000256" key="9">
    <source>
        <dbReference type="ARBA" id="ARBA00023180"/>
    </source>
</evidence>
<evidence type="ECO:0000256" key="4">
    <source>
        <dbReference type="ARBA" id="ARBA00022729"/>
    </source>
</evidence>
<dbReference type="AlphaFoldDB" id="A0AA39RI19"/>
<keyword evidence="6" id="KW-1133">Transmembrane helix</keyword>
<dbReference type="PANTHER" id="PTHR47986">
    <property type="entry name" value="OSJNBA0070M12.3 PROTEIN"/>
    <property type="match status" value="1"/>
</dbReference>
<accession>A0AA39RI19</accession>
<evidence type="ECO:0000256" key="6">
    <source>
        <dbReference type="ARBA" id="ARBA00022989"/>
    </source>
</evidence>
<protein>
    <submittedName>
        <fullName evidence="10">Uncharacterized protein</fullName>
    </submittedName>
</protein>
<name>A0AA39RI19_ACESA</name>
<dbReference type="SUPFAM" id="SSF52058">
    <property type="entry name" value="L domain-like"/>
    <property type="match status" value="1"/>
</dbReference>
<evidence type="ECO:0000256" key="3">
    <source>
        <dbReference type="ARBA" id="ARBA00022692"/>
    </source>
</evidence>